<dbReference type="Pfam" id="PF00535">
    <property type="entry name" value="Glycos_transf_2"/>
    <property type="match status" value="1"/>
</dbReference>
<evidence type="ECO:0000256" key="5">
    <source>
        <dbReference type="ARBA" id="ARBA00022734"/>
    </source>
</evidence>
<evidence type="ECO:0000256" key="10">
    <source>
        <dbReference type="ARBA" id="ARBA00023157"/>
    </source>
</evidence>
<keyword evidence="10 13" id="KW-1015">Disulfide bond</keyword>
<dbReference type="GeneID" id="117149287"/>
<feature type="compositionally biased region" description="Polar residues" evidence="14">
    <location>
        <begin position="70"/>
        <end position="79"/>
    </location>
</feature>
<evidence type="ECO:0000259" key="15">
    <source>
        <dbReference type="SMART" id="SM00458"/>
    </source>
</evidence>
<evidence type="ECO:0000256" key="3">
    <source>
        <dbReference type="ARBA" id="ARBA00005680"/>
    </source>
</evidence>
<comment type="pathway">
    <text evidence="13">Protein modification; protein glycosylation.</text>
</comment>
<dbReference type="AlphaFoldDB" id="A0A6P8LAN0"/>
<keyword evidence="7 13" id="KW-1133">Transmembrane helix</keyword>
<dbReference type="UniPathway" id="UPA00378"/>
<keyword evidence="4 13" id="KW-0812">Transmembrane</keyword>
<keyword evidence="13" id="KW-0808">Transferase</keyword>
<keyword evidence="16" id="KW-1185">Reference proteome</keyword>
<dbReference type="InterPro" id="IPR000772">
    <property type="entry name" value="Ricin_B_lectin"/>
</dbReference>
<dbReference type="PANTHER" id="PTHR11675:SF63">
    <property type="entry name" value="POLYPEPTIDE N-ACETYLGALACTOSAMINYLTRANSFERASE"/>
    <property type="match status" value="1"/>
</dbReference>
<keyword evidence="12 13" id="KW-0464">Manganese</keyword>
<evidence type="ECO:0000256" key="1">
    <source>
        <dbReference type="ARBA" id="ARBA00001936"/>
    </source>
</evidence>
<feature type="domain" description="Ricin B lectin" evidence="15">
    <location>
        <begin position="485"/>
        <end position="613"/>
    </location>
</feature>
<dbReference type="PANTHER" id="PTHR11675">
    <property type="entry name" value="N-ACETYLGALACTOSAMINYLTRANSFERASE"/>
    <property type="match status" value="1"/>
</dbReference>
<dbReference type="InterPro" id="IPR045885">
    <property type="entry name" value="GalNAc-T"/>
</dbReference>
<dbReference type="SUPFAM" id="SSF50370">
    <property type="entry name" value="Ricin B-like lectins"/>
    <property type="match status" value="1"/>
</dbReference>
<dbReference type="Gene3D" id="3.90.550.10">
    <property type="entry name" value="Spore Coat Polysaccharide Biosynthesis Protein SpsA, Chain A"/>
    <property type="match status" value="1"/>
</dbReference>
<proteinExistence type="inferred from homology"/>
<dbReference type="GO" id="GO:0030246">
    <property type="term" value="F:carbohydrate binding"/>
    <property type="evidence" value="ECO:0007669"/>
    <property type="project" value="UniProtKB-KW"/>
</dbReference>
<comment type="subcellular location">
    <subcellularLocation>
        <location evidence="2 13">Golgi apparatus membrane</location>
        <topology evidence="2 13">Single-pass type II membrane protein</topology>
    </subcellularLocation>
</comment>
<evidence type="ECO:0000256" key="12">
    <source>
        <dbReference type="ARBA" id="ARBA00023211"/>
    </source>
</evidence>
<keyword evidence="6" id="KW-0735">Signal-anchor</keyword>
<keyword evidence="9 13" id="KW-0472">Membrane</keyword>
<dbReference type="GO" id="GO:0005112">
    <property type="term" value="F:Notch binding"/>
    <property type="evidence" value="ECO:0007669"/>
    <property type="project" value="TreeGrafter"/>
</dbReference>
<evidence type="ECO:0000256" key="14">
    <source>
        <dbReference type="SAM" id="MobiDB-lite"/>
    </source>
</evidence>
<dbReference type="InterPro" id="IPR001173">
    <property type="entry name" value="Glyco_trans_2-like"/>
</dbReference>
<dbReference type="RefSeq" id="XP_033172654.1">
    <property type="nucleotide sequence ID" value="XM_033316763.1"/>
</dbReference>
<dbReference type="InterPro" id="IPR029044">
    <property type="entry name" value="Nucleotide-diphossugar_trans"/>
</dbReference>
<dbReference type="CDD" id="cd23440">
    <property type="entry name" value="beta-trefoil_Ricin_GALNT11"/>
    <property type="match status" value="1"/>
</dbReference>
<dbReference type="CTD" id="48775"/>
<dbReference type="FunFam" id="2.80.10.50:FF:000075">
    <property type="entry name" value="Polypeptide N-acetylgalactosaminyltransferase"/>
    <property type="match status" value="1"/>
</dbReference>
<dbReference type="Pfam" id="PF00652">
    <property type="entry name" value="Ricin_B_lectin"/>
    <property type="match status" value="1"/>
</dbReference>
<comment type="cofactor">
    <cofactor evidence="1 13">
        <name>Mn(2+)</name>
        <dbReference type="ChEBI" id="CHEBI:29035"/>
    </cofactor>
</comment>
<evidence type="ECO:0000256" key="9">
    <source>
        <dbReference type="ARBA" id="ARBA00023136"/>
    </source>
</evidence>
<keyword evidence="8 13" id="KW-0333">Golgi apparatus</keyword>
<dbReference type="Proteomes" id="UP000515162">
    <property type="component" value="Chromosome 2L"/>
</dbReference>
<comment type="similarity">
    <text evidence="3 13">Belongs to the glycosyltransferase 2 family. GalNAc-T subfamily.</text>
</comment>
<evidence type="ECO:0000256" key="7">
    <source>
        <dbReference type="ARBA" id="ARBA00022989"/>
    </source>
</evidence>
<dbReference type="SUPFAM" id="SSF53448">
    <property type="entry name" value="Nucleotide-diphospho-sugar transferases"/>
    <property type="match status" value="1"/>
</dbReference>
<dbReference type="GO" id="GO:0000139">
    <property type="term" value="C:Golgi membrane"/>
    <property type="evidence" value="ECO:0007669"/>
    <property type="project" value="UniProtKB-SubCell"/>
</dbReference>
<evidence type="ECO:0000256" key="11">
    <source>
        <dbReference type="ARBA" id="ARBA00023180"/>
    </source>
</evidence>
<dbReference type="InterPro" id="IPR035992">
    <property type="entry name" value="Ricin_B-like_lectins"/>
</dbReference>
<dbReference type="GO" id="GO:0006493">
    <property type="term" value="P:protein O-linked glycosylation"/>
    <property type="evidence" value="ECO:0007669"/>
    <property type="project" value="UniProtKB-ARBA"/>
</dbReference>
<dbReference type="GO" id="GO:0008593">
    <property type="term" value="P:regulation of Notch signaling pathway"/>
    <property type="evidence" value="ECO:0007669"/>
    <property type="project" value="TreeGrafter"/>
</dbReference>
<dbReference type="CDD" id="cd02510">
    <property type="entry name" value="pp-GalNAc-T"/>
    <property type="match status" value="1"/>
</dbReference>
<keyword evidence="5 13" id="KW-0430">Lectin</keyword>
<dbReference type="GO" id="GO:0004653">
    <property type="term" value="F:polypeptide N-acetylgalactosaminyltransferase activity"/>
    <property type="evidence" value="ECO:0007669"/>
    <property type="project" value="TreeGrafter"/>
</dbReference>
<evidence type="ECO:0000313" key="16">
    <source>
        <dbReference type="Proteomes" id="UP000515162"/>
    </source>
</evidence>
<evidence type="ECO:0000313" key="17">
    <source>
        <dbReference type="RefSeq" id="XP_033172654.1"/>
    </source>
</evidence>
<feature type="region of interest" description="Disordered" evidence="14">
    <location>
        <begin position="70"/>
        <end position="90"/>
    </location>
</feature>
<dbReference type="Gene3D" id="2.80.10.50">
    <property type="match status" value="1"/>
</dbReference>
<dbReference type="EC" id="2.4.1.-" evidence="13"/>
<keyword evidence="13" id="KW-0328">Glycosyltransferase</keyword>
<evidence type="ECO:0000256" key="4">
    <source>
        <dbReference type="ARBA" id="ARBA00022692"/>
    </source>
</evidence>
<keyword evidence="11" id="KW-0325">Glycoprotein</keyword>
<evidence type="ECO:0000256" key="6">
    <source>
        <dbReference type="ARBA" id="ARBA00022968"/>
    </source>
</evidence>
<feature type="transmembrane region" description="Helical" evidence="13">
    <location>
        <begin position="12"/>
        <end position="30"/>
    </location>
</feature>
<gene>
    <name evidence="17" type="primary">LOC117149287</name>
</gene>
<dbReference type="PROSITE" id="PS50231">
    <property type="entry name" value="RICIN_B_LECTIN"/>
    <property type="match status" value="1"/>
</dbReference>
<protein>
    <recommendedName>
        <fullName evidence="13">Polypeptide N-acetylgalactosaminyltransferase</fullName>
        <ecNumber evidence="13">2.4.1.-</ecNumber>
    </recommendedName>
    <alternativeName>
        <fullName evidence="13">Protein-UDP acetylgalactosaminyltransferase</fullName>
    </alternativeName>
</protein>
<evidence type="ECO:0000256" key="2">
    <source>
        <dbReference type="ARBA" id="ARBA00004323"/>
    </source>
</evidence>
<dbReference type="FunFam" id="3.90.550.10:FF:000053">
    <property type="entry name" value="Polypeptide N-acetylgalactosaminyltransferase"/>
    <property type="match status" value="1"/>
</dbReference>
<evidence type="ECO:0000256" key="8">
    <source>
        <dbReference type="ARBA" id="ARBA00023034"/>
    </source>
</evidence>
<accession>A0A6P8LAN0</accession>
<reference evidence="17" key="1">
    <citation type="submission" date="2025-08" db="UniProtKB">
        <authorList>
            <consortium name="RefSeq"/>
        </authorList>
    </citation>
    <scope>IDENTIFICATION</scope>
    <source>
        <strain evidence="17">Mau12</strain>
        <tissue evidence="17">Whole Body</tissue>
    </source>
</reference>
<organism evidence="16 17">
    <name type="scientific">Drosophila mauritiana</name>
    <name type="common">Fruit fly</name>
    <dbReference type="NCBI Taxonomy" id="7226"/>
    <lineage>
        <taxon>Eukaryota</taxon>
        <taxon>Metazoa</taxon>
        <taxon>Ecdysozoa</taxon>
        <taxon>Arthropoda</taxon>
        <taxon>Hexapoda</taxon>
        <taxon>Insecta</taxon>
        <taxon>Pterygota</taxon>
        <taxon>Neoptera</taxon>
        <taxon>Endopterygota</taxon>
        <taxon>Diptera</taxon>
        <taxon>Brachycera</taxon>
        <taxon>Muscomorpha</taxon>
        <taxon>Ephydroidea</taxon>
        <taxon>Drosophilidae</taxon>
        <taxon>Drosophila</taxon>
        <taxon>Sophophora</taxon>
    </lineage>
</organism>
<name>A0A6P8LAN0_DROMA</name>
<sequence>MMQIKRLLCKSCGLGTLLVAVVWLLALLFYSHSLRSSIRSAGWRIDEGNATPRAELSYQARVTVGCTPNASLNSSSTGESPAAAKPPSDPEQLELLGVVRNKQDKYIRDIGYKHHAFNALVSNNIGLFREIPDTRHKVCDRQETTEAENLPQASIVMCFYNEHKMTLMRSIKTVLERTPSYLLREIILVDDHSDLPELEFHLHGDLRARLKYDNLRYIKNEQREGLIRSRVIGAREAVGDVLVFLDSHIEVNQQWLEPLLRLIKSENATLAVPVIDLINADTFEYTPSPLVRGGFNWGLHFRWENLPEGTLKVPEDFRGPFRSPTMAGGLFAVNRKYFQHLGEYDMAMDIWGGENIEISFRAWQCGGAIKIVPCSRVGHIFRKRRPYTSPDGANTMLKNSLRLAHVWMDQYKDYYLKHEKVPKAYDYGDIGDRLKLRERLQCRDFAWYLKNVYPELHVPGEESKKSAAAPVFQPWHSRKRNYVDTFQLRLTGTELCAAVVAPKVKGFWKKGSSLQLQTCRRTPNQLWYETEKAEIVLDKLLCLEASGDAQVTVNKCHEMLGDQQWRHTRNANSPVYNMAKGTCLRAAAPTTGALISLDLCSKSNGAGGAWDVVQLKKPPEAEGRAKEARNSDKAL</sequence>
<dbReference type="SMART" id="SM00458">
    <property type="entry name" value="RICIN"/>
    <property type="match status" value="1"/>
</dbReference>
<evidence type="ECO:0000256" key="13">
    <source>
        <dbReference type="RuleBase" id="RU361242"/>
    </source>
</evidence>